<accession>A0A2T0U057</accession>
<evidence type="ECO:0000313" key="2">
    <source>
        <dbReference type="Proteomes" id="UP000239210"/>
    </source>
</evidence>
<dbReference type="Gene3D" id="2.30.110.10">
    <property type="entry name" value="Electron Transport, Fmn-binding Protein, Chain A"/>
    <property type="match status" value="1"/>
</dbReference>
<dbReference type="Proteomes" id="UP000239210">
    <property type="component" value="Unassembled WGS sequence"/>
</dbReference>
<dbReference type="InterPro" id="IPR012349">
    <property type="entry name" value="Split_barrel_FMN-bd"/>
</dbReference>
<comment type="caution">
    <text evidence="1">The sequence shown here is derived from an EMBL/GenBank/DDBJ whole genome shotgun (WGS) entry which is preliminary data.</text>
</comment>
<gene>
    <name evidence="1" type="ORF">LY71_102367</name>
</gene>
<name>A0A2T0U057_9ACTN</name>
<dbReference type="SUPFAM" id="SSF50475">
    <property type="entry name" value="FMN-binding split barrel"/>
    <property type="match status" value="1"/>
</dbReference>
<dbReference type="RefSeq" id="WP_106275793.1">
    <property type="nucleotide sequence ID" value="NZ_PVTG01000002.1"/>
</dbReference>
<organism evidence="1 2">
    <name type="scientific">Geodermatophilus tzadiensis</name>
    <dbReference type="NCBI Taxonomy" id="1137988"/>
    <lineage>
        <taxon>Bacteria</taxon>
        <taxon>Bacillati</taxon>
        <taxon>Actinomycetota</taxon>
        <taxon>Actinomycetes</taxon>
        <taxon>Geodermatophilales</taxon>
        <taxon>Geodermatophilaceae</taxon>
        <taxon>Geodermatophilus</taxon>
    </lineage>
</organism>
<dbReference type="AlphaFoldDB" id="A0A2T0U057"/>
<sequence length="128" mass="14165">MDADLDLVRRLAAAEHGPAVVVAFVAPGRTRELTGLRRHGRLPLVLRHGWEWVAVEGDVDLAGPDDPGLGLTAEEQRLLLRRVLAAAGGTHDDLDEHDRVMAAERRTAVLVRCERVYTHPPHARHAER</sequence>
<proteinExistence type="predicted"/>
<evidence type="ECO:0008006" key="3">
    <source>
        <dbReference type="Google" id="ProtNLM"/>
    </source>
</evidence>
<evidence type="ECO:0000313" key="1">
    <source>
        <dbReference type="EMBL" id="PRY51300.1"/>
    </source>
</evidence>
<protein>
    <recommendedName>
        <fullName evidence="3">Pyridoxamine 5'-phosphate oxidase</fullName>
    </recommendedName>
</protein>
<reference evidence="1 2" key="1">
    <citation type="submission" date="2018-03" db="EMBL/GenBank/DDBJ databases">
        <title>Genomic Encyclopedia of Archaeal and Bacterial Type Strains, Phase II (KMG-II): from individual species to whole genera.</title>
        <authorList>
            <person name="Goeker M."/>
        </authorList>
    </citation>
    <scope>NUCLEOTIDE SEQUENCE [LARGE SCALE GENOMIC DNA]</scope>
    <source>
        <strain evidence="1 2">DSM 45416</strain>
    </source>
</reference>
<dbReference type="OrthoDB" id="1094370at2"/>
<keyword evidence="2" id="KW-1185">Reference proteome</keyword>
<dbReference type="EMBL" id="PVTG01000002">
    <property type="protein sequence ID" value="PRY51300.1"/>
    <property type="molecule type" value="Genomic_DNA"/>
</dbReference>